<comment type="similarity">
    <text evidence="1 7">Belongs to the bacterial ribosomal protein bL9 family.</text>
</comment>
<evidence type="ECO:0000256" key="5">
    <source>
        <dbReference type="ARBA" id="ARBA00023274"/>
    </source>
</evidence>
<keyword evidence="2 7" id="KW-0699">rRNA-binding</keyword>
<dbReference type="Gene3D" id="3.40.5.10">
    <property type="entry name" value="Ribosomal protein L9, N-terminal domain"/>
    <property type="match status" value="1"/>
</dbReference>
<dbReference type="HAMAP" id="MF_00503">
    <property type="entry name" value="Ribosomal_bL9"/>
    <property type="match status" value="1"/>
</dbReference>
<dbReference type="SUPFAM" id="SSF55653">
    <property type="entry name" value="Ribosomal protein L9 C-domain"/>
    <property type="match status" value="1"/>
</dbReference>
<dbReference type="AlphaFoldDB" id="A0A1V1PAD8"/>
<reference evidence="10" key="1">
    <citation type="submission" date="2012-11" db="EMBL/GenBank/DDBJ databases">
        <authorList>
            <person name="Lucero-Rivera Y.E."/>
            <person name="Tovar-Ramirez D."/>
        </authorList>
    </citation>
    <scope>NUCLEOTIDE SEQUENCE [LARGE SCALE GENOMIC DNA]</scope>
    <source>
        <strain evidence="10">Araruama</strain>
    </source>
</reference>
<name>A0A1V1PAD8_9BACT</name>
<dbReference type="GO" id="GO:1990904">
    <property type="term" value="C:ribonucleoprotein complex"/>
    <property type="evidence" value="ECO:0007669"/>
    <property type="project" value="UniProtKB-KW"/>
</dbReference>
<evidence type="ECO:0000256" key="6">
    <source>
        <dbReference type="ARBA" id="ARBA00035292"/>
    </source>
</evidence>
<dbReference type="Pfam" id="PF01281">
    <property type="entry name" value="Ribosomal_L9_N"/>
    <property type="match status" value="1"/>
</dbReference>
<evidence type="ECO:0000256" key="7">
    <source>
        <dbReference type="HAMAP-Rule" id="MF_00503"/>
    </source>
</evidence>
<dbReference type="GO" id="GO:0003735">
    <property type="term" value="F:structural constituent of ribosome"/>
    <property type="evidence" value="ECO:0007669"/>
    <property type="project" value="InterPro"/>
</dbReference>
<dbReference type="InterPro" id="IPR020070">
    <property type="entry name" value="Ribosomal_bL9_N"/>
</dbReference>
<evidence type="ECO:0000256" key="1">
    <source>
        <dbReference type="ARBA" id="ARBA00010605"/>
    </source>
</evidence>
<proteinExistence type="inferred from homology"/>
<comment type="function">
    <text evidence="7">Binds to the 23S rRNA.</text>
</comment>
<gene>
    <name evidence="7" type="primary">rplI</name>
    <name evidence="9" type="ORF">OMM_07867</name>
</gene>
<dbReference type="Proteomes" id="UP000189670">
    <property type="component" value="Unassembled WGS sequence"/>
</dbReference>
<dbReference type="GO" id="GO:0006412">
    <property type="term" value="P:translation"/>
    <property type="evidence" value="ECO:0007669"/>
    <property type="project" value="UniProtKB-UniRule"/>
</dbReference>
<dbReference type="NCBIfam" id="TIGR00158">
    <property type="entry name" value="L9"/>
    <property type="match status" value="1"/>
</dbReference>
<keyword evidence="4 7" id="KW-0689">Ribosomal protein</keyword>
<dbReference type="SUPFAM" id="SSF55658">
    <property type="entry name" value="L9 N-domain-like"/>
    <property type="match status" value="1"/>
</dbReference>
<dbReference type="InterPro" id="IPR036935">
    <property type="entry name" value="Ribosomal_bL9_N_sf"/>
</dbReference>
<dbReference type="GO" id="GO:0005840">
    <property type="term" value="C:ribosome"/>
    <property type="evidence" value="ECO:0007669"/>
    <property type="project" value="UniProtKB-KW"/>
</dbReference>
<evidence type="ECO:0000259" key="8">
    <source>
        <dbReference type="PROSITE" id="PS00651"/>
    </source>
</evidence>
<sequence length="148" mass="16535">MNVILKETIESLGIIGSEVSVAKGYARNYLLPQGKAVLATPENRKKLEHERVKIDLQISKERSTAEELARRIEDVVCQISVKVSEGGTLYGSVQAKDILSSLKDMEITVDKRQINLKEPIKSVGTYQVPIRLYQDVEPKINIEVIAES</sequence>
<dbReference type="PROSITE" id="PS00651">
    <property type="entry name" value="RIBOSOMAL_L9"/>
    <property type="match status" value="1"/>
</dbReference>
<evidence type="ECO:0000256" key="3">
    <source>
        <dbReference type="ARBA" id="ARBA00022884"/>
    </source>
</evidence>
<organism evidence="9 10">
    <name type="scientific">Candidatus Magnetoglobus multicellularis str. Araruama</name>
    <dbReference type="NCBI Taxonomy" id="890399"/>
    <lineage>
        <taxon>Bacteria</taxon>
        <taxon>Pseudomonadati</taxon>
        <taxon>Thermodesulfobacteriota</taxon>
        <taxon>Desulfobacteria</taxon>
        <taxon>Desulfobacterales</taxon>
        <taxon>Desulfobacteraceae</taxon>
        <taxon>Candidatus Magnetoglobus</taxon>
    </lineage>
</organism>
<dbReference type="InterPro" id="IPR009027">
    <property type="entry name" value="Ribosomal_bL9/RNase_H1_N"/>
</dbReference>
<dbReference type="Gene3D" id="3.10.430.100">
    <property type="entry name" value="Ribosomal protein L9, C-terminal domain"/>
    <property type="match status" value="1"/>
</dbReference>
<dbReference type="InterPro" id="IPR000244">
    <property type="entry name" value="Ribosomal_bL9"/>
</dbReference>
<evidence type="ECO:0000313" key="10">
    <source>
        <dbReference type="Proteomes" id="UP000189670"/>
    </source>
</evidence>
<dbReference type="InterPro" id="IPR020594">
    <property type="entry name" value="Ribosomal_bL9_bac/chp"/>
</dbReference>
<dbReference type="InterPro" id="IPR020069">
    <property type="entry name" value="Ribosomal_bL9_C"/>
</dbReference>
<comment type="caution">
    <text evidence="9">The sequence shown here is derived from an EMBL/GenBank/DDBJ whole genome shotgun (WGS) entry which is preliminary data.</text>
</comment>
<dbReference type="Pfam" id="PF03948">
    <property type="entry name" value="Ribosomal_L9_C"/>
    <property type="match status" value="1"/>
</dbReference>
<evidence type="ECO:0000256" key="4">
    <source>
        <dbReference type="ARBA" id="ARBA00022980"/>
    </source>
</evidence>
<dbReference type="EMBL" id="ATBP01000217">
    <property type="protein sequence ID" value="ETR71821.1"/>
    <property type="molecule type" value="Genomic_DNA"/>
</dbReference>
<accession>A0A1V1PAD8</accession>
<protein>
    <recommendedName>
        <fullName evidence="6 7">Large ribosomal subunit protein bL9</fullName>
    </recommendedName>
</protein>
<evidence type="ECO:0000256" key="2">
    <source>
        <dbReference type="ARBA" id="ARBA00022730"/>
    </source>
</evidence>
<dbReference type="PANTHER" id="PTHR21368">
    <property type="entry name" value="50S RIBOSOMAL PROTEIN L9"/>
    <property type="match status" value="1"/>
</dbReference>
<feature type="domain" description="Ribosomal protein L9" evidence="8">
    <location>
        <begin position="13"/>
        <end position="40"/>
    </location>
</feature>
<keyword evidence="5 7" id="KW-0687">Ribonucleoprotein</keyword>
<dbReference type="GO" id="GO:0019843">
    <property type="term" value="F:rRNA binding"/>
    <property type="evidence" value="ECO:0007669"/>
    <property type="project" value="UniProtKB-UniRule"/>
</dbReference>
<evidence type="ECO:0000313" key="9">
    <source>
        <dbReference type="EMBL" id="ETR71821.1"/>
    </source>
</evidence>
<dbReference type="InterPro" id="IPR036791">
    <property type="entry name" value="Ribosomal_bL9_C_sf"/>
</dbReference>
<keyword evidence="3 7" id="KW-0694">RNA-binding</keyword>